<evidence type="ECO:0000256" key="5">
    <source>
        <dbReference type="ARBA" id="ARBA00022723"/>
    </source>
</evidence>
<keyword evidence="6" id="KW-0378">Hydrolase</keyword>
<keyword evidence="11" id="KW-1133">Transmembrane helix</keyword>
<evidence type="ECO:0000313" key="12">
    <source>
        <dbReference type="EMBL" id="EAX87326.1"/>
    </source>
</evidence>
<dbReference type="VEuPathDB" id="TrichDB:TVAG_345080"/>
<reference evidence="12" key="1">
    <citation type="submission" date="2006-10" db="EMBL/GenBank/DDBJ databases">
        <authorList>
            <person name="Amadeo P."/>
            <person name="Zhao Q."/>
            <person name="Wortman J."/>
            <person name="Fraser-Liggett C."/>
            <person name="Carlton J."/>
        </authorList>
    </citation>
    <scope>NUCLEOTIDE SEQUENCE</scope>
    <source>
        <strain evidence="12">G3</strain>
    </source>
</reference>
<evidence type="ECO:0000256" key="3">
    <source>
        <dbReference type="ARBA" id="ARBA00007658"/>
    </source>
</evidence>
<evidence type="ECO:0000256" key="11">
    <source>
        <dbReference type="SAM" id="Phobius"/>
    </source>
</evidence>
<dbReference type="PANTHER" id="PTHR11742:SF55">
    <property type="entry name" value="ENDOPLASMIC RETICULUM MANNOSYL-OLIGOSACCHARIDE 1,2-ALPHA-MANNOSIDASE"/>
    <property type="match status" value="1"/>
</dbReference>
<dbReference type="GO" id="GO:0005975">
    <property type="term" value="P:carbohydrate metabolic process"/>
    <property type="evidence" value="ECO:0007669"/>
    <property type="project" value="InterPro"/>
</dbReference>
<comment type="catalytic activity">
    <reaction evidence="10">
        <text>N(4)-(alpha-D-Man-(1-&gt;2)-alpha-D-Man-(1-&gt;2)-alpha-D-Man-(1-&gt;3)-[alpha-D-Man-(1-&gt;2)-alpha-D-Man-(1-&gt;3)-[alpha-D-Man-(1-&gt;2)-alpha-D-Man-(1-&gt;6)]-alpha-D-Man-(1-&gt;6)]-beta-D-Man-(1-&gt;4)-beta-D-GlcNAc-(1-&gt;4)-beta-D-GlcNAc)-L-asparaginyl-[protein] (N-glucan mannose isomer 9A1,2,3B1,2,3) + 4 H2O = N(4)-(alpha-D-Man-(1-&gt;3)-[alpha-D-Man-(1-&gt;3)-[alpha-D-Man-(1-&gt;6)]-alpha-D-Man-(1-&gt;6)]-beta-D-Man-(1-&gt;4)-beta-D-GlcNAc-(1-&gt;4)-beta-D-GlcNAc)-L-asparaginyl-[protein] (N-glucan mannose isomer 5A1,2) + 4 beta-D-mannose</text>
        <dbReference type="Rhea" id="RHEA:56008"/>
        <dbReference type="Rhea" id="RHEA-COMP:14356"/>
        <dbReference type="Rhea" id="RHEA-COMP:14367"/>
        <dbReference type="ChEBI" id="CHEBI:15377"/>
        <dbReference type="ChEBI" id="CHEBI:28563"/>
        <dbReference type="ChEBI" id="CHEBI:59087"/>
        <dbReference type="ChEBI" id="CHEBI:139493"/>
        <dbReference type="EC" id="3.2.1.113"/>
    </reaction>
</comment>
<comment type="cofactor">
    <cofactor evidence="1">
        <name>Ca(2+)</name>
        <dbReference type="ChEBI" id="CHEBI:29108"/>
    </cofactor>
</comment>
<dbReference type="OrthoDB" id="8118055at2759"/>
<dbReference type="InParanoid" id="A2G688"/>
<evidence type="ECO:0000256" key="8">
    <source>
        <dbReference type="ARBA" id="ARBA00023157"/>
    </source>
</evidence>
<dbReference type="Gene3D" id="1.50.10.10">
    <property type="match status" value="1"/>
</dbReference>
<dbReference type="VEuPathDB" id="TrichDB:TVAGG3_0995190"/>
<dbReference type="Pfam" id="PF01532">
    <property type="entry name" value="Glyco_hydro_47"/>
    <property type="match status" value="1"/>
</dbReference>
<dbReference type="GO" id="GO:0005509">
    <property type="term" value="F:calcium ion binding"/>
    <property type="evidence" value="ECO:0007669"/>
    <property type="project" value="InterPro"/>
</dbReference>
<comment type="similarity">
    <text evidence="3">Belongs to the glycosyl hydrolase 47 family.</text>
</comment>
<evidence type="ECO:0000256" key="10">
    <source>
        <dbReference type="ARBA" id="ARBA00048605"/>
    </source>
</evidence>
<dbReference type="EC" id="3.2.1.113" evidence="4"/>
<dbReference type="PANTHER" id="PTHR11742">
    <property type="entry name" value="MANNOSYL-OLIGOSACCHARIDE ALPHA-1,2-MANNOSIDASE-RELATED"/>
    <property type="match status" value="1"/>
</dbReference>
<dbReference type="GO" id="GO:0036503">
    <property type="term" value="P:ERAD pathway"/>
    <property type="evidence" value="ECO:0000318"/>
    <property type="project" value="GO_Central"/>
</dbReference>
<dbReference type="EMBL" id="DS114470">
    <property type="protein sequence ID" value="EAX87326.1"/>
    <property type="molecule type" value="Genomic_DNA"/>
</dbReference>
<protein>
    <recommendedName>
        <fullName evidence="4">mannosyl-oligosaccharide 1,2-alpha-mannosidase</fullName>
        <ecNumber evidence="4">3.2.1.113</ecNumber>
    </recommendedName>
</protein>
<proteinExistence type="inferred from homology"/>
<dbReference type="Proteomes" id="UP000001542">
    <property type="component" value="Unassembled WGS sequence"/>
</dbReference>
<evidence type="ECO:0000256" key="7">
    <source>
        <dbReference type="ARBA" id="ARBA00022837"/>
    </source>
</evidence>
<comment type="pathway">
    <text evidence="2">Protein modification; protein glycosylation.</text>
</comment>
<dbReference type="KEGG" id="tva:4744977"/>
<evidence type="ECO:0000256" key="6">
    <source>
        <dbReference type="ARBA" id="ARBA00022801"/>
    </source>
</evidence>
<dbReference type="InterPro" id="IPR001382">
    <property type="entry name" value="Glyco_hydro_47"/>
</dbReference>
<dbReference type="GO" id="GO:0004571">
    <property type="term" value="F:mannosyl-oligosaccharide 1,2-alpha-mannosidase activity"/>
    <property type="evidence" value="ECO:0000318"/>
    <property type="project" value="GO_Central"/>
</dbReference>
<evidence type="ECO:0000256" key="1">
    <source>
        <dbReference type="ARBA" id="ARBA00001913"/>
    </source>
</evidence>
<name>A2G688_TRIV3</name>
<organism evidence="12 13">
    <name type="scientific">Trichomonas vaginalis (strain ATCC PRA-98 / G3)</name>
    <dbReference type="NCBI Taxonomy" id="412133"/>
    <lineage>
        <taxon>Eukaryota</taxon>
        <taxon>Metamonada</taxon>
        <taxon>Parabasalia</taxon>
        <taxon>Trichomonadida</taxon>
        <taxon>Trichomonadidae</taxon>
        <taxon>Trichomonas</taxon>
    </lineage>
</organism>
<evidence type="ECO:0000256" key="9">
    <source>
        <dbReference type="ARBA" id="ARBA00047669"/>
    </source>
</evidence>
<accession>A2G688</accession>
<keyword evidence="11" id="KW-0472">Membrane</keyword>
<evidence type="ECO:0000256" key="4">
    <source>
        <dbReference type="ARBA" id="ARBA00012238"/>
    </source>
</evidence>
<dbReference type="GO" id="GO:0016020">
    <property type="term" value="C:membrane"/>
    <property type="evidence" value="ECO:0000318"/>
    <property type="project" value="GO_Central"/>
</dbReference>
<sequence length="358" mass="43068">MSISKLNFFDGYTKSRLKFSKAYKHFLQRFSYRYSFIQDLLMVYNIYLFIFFALLPLKSRIITPINPDISEFQGYPWTTKLIESGTNRFYVKRTYPTKFIENFTKIRSYPDKLQQIKDFYKDLSHKILDKYYQNLTKSEREKNSLSIIKMLSALCMLDLKEEFHQCTNIIFSNFTLEGTFYIEDFIPQVVGNFISAYQFTDDMSFLYKTKEFADLALPYFTFSHTVRISYENRIPKTSSYENSECAEKYTIYPLEFITLSILSDDPKYMQHTMRRFKTILRDHQYETGLNQKYYYLDMLVKSYHLIGDAGLNFIELFLKYINDVREKRPINKVTDEYRNYYLPGTMMMAMVKKNHKIE</sequence>
<dbReference type="SMR" id="A2G688"/>
<keyword evidence="7" id="KW-0106">Calcium</keyword>
<keyword evidence="11" id="KW-0812">Transmembrane</keyword>
<dbReference type="GO" id="GO:0005783">
    <property type="term" value="C:endoplasmic reticulum"/>
    <property type="evidence" value="ECO:0000318"/>
    <property type="project" value="GO_Central"/>
</dbReference>
<dbReference type="SUPFAM" id="SSF48225">
    <property type="entry name" value="Seven-hairpin glycosidases"/>
    <property type="match status" value="1"/>
</dbReference>
<dbReference type="InterPro" id="IPR050749">
    <property type="entry name" value="Glycosyl_Hydrolase_47"/>
</dbReference>
<keyword evidence="13" id="KW-1185">Reference proteome</keyword>
<keyword evidence="8" id="KW-1015">Disulfide bond</keyword>
<dbReference type="InterPro" id="IPR036026">
    <property type="entry name" value="Seven-hairpin_glycosidases"/>
</dbReference>
<comment type="catalytic activity">
    <reaction evidence="9">
        <text>N(4)-(alpha-D-Man-(1-&gt;2)-alpha-D-Man-(1-&gt;2)-alpha-D-Man-(1-&gt;3)-[alpha-D-Man-(1-&gt;3)-[alpha-D-Man-(1-&gt;2)-alpha-D-Man-(1-&gt;6)]-alpha-D-Man-(1-&gt;6)]-beta-D-Man-(1-&gt;4)-beta-D-GlcNAc-(1-&gt;4)-beta-D-GlcNAc)-L-asparaginyl-[protein] (N-glucan mannose isomer 8A1,2,3B1,3) + 3 H2O = N(4)-(alpha-D-Man-(1-&gt;3)-[alpha-D-Man-(1-&gt;3)-[alpha-D-Man-(1-&gt;6)]-alpha-D-Man-(1-&gt;6)]-beta-D-Man-(1-&gt;4)-beta-D-GlcNAc-(1-&gt;4)-beta-D-GlcNAc)-L-asparaginyl-[protein] (N-glucan mannose isomer 5A1,2) + 3 beta-D-mannose</text>
        <dbReference type="Rhea" id="RHEA:56028"/>
        <dbReference type="Rhea" id="RHEA-COMP:14358"/>
        <dbReference type="Rhea" id="RHEA-COMP:14367"/>
        <dbReference type="ChEBI" id="CHEBI:15377"/>
        <dbReference type="ChEBI" id="CHEBI:28563"/>
        <dbReference type="ChEBI" id="CHEBI:59087"/>
        <dbReference type="ChEBI" id="CHEBI:60628"/>
        <dbReference type="EC" id="3.2.1.113"/>
    </reaction>
</comment>
<gene>
    <name evidence="12" type="ORF">TVAG_345080</name>
</gene>
<dbReference type="InterPro" id="IPR012341">
    <property type="entry name" value="6hp_glycosidase-like_sf"/>
</dbReference>
<evidence type="ECO:0000313" key="13">
    <source>
        <dbReference type="Proteomes" id="UP000001542"/>
    </source>
</evidence>
<feature type="transmembrane region" description="Helical" evidence="11">
    <location>
        <begin position="36"/>
        <end position="57"/>
    </location>
</feature>
<reference evidence="12" key="2">
    <citation type="journal article" date="2007" name="Science">
        <title>Draft genome sequence of the sexually transmitted pathogen Trichomonas vaginalis.</title>
        <authorList>
            <person name="Carlton J.M."/>
            <person name="Hirt R.P."/>
            <person name="Silva J.C."/>
            <person name="Delcher A.L."/>
            <person name="Schatz M."/>
            <person name="Zhao Q."/>
            <person name="Wortman J.R."/>
            <person name="Bidwell S.L."/>
            <person name="Alsmark U.C.M."/>
            <person name="Besteiro S."/>
            <person name="Sicheritz-Ponten T."/>
            <person name="Noel C.J."/>
            <person name="Dacks J.B."/>
            <person name="Foster P.G."/>
            <person name="Simillion C."/>
            <person name="Van de Peer Y."/>
            <person name="Miranda-Saavedra D."/>
            <person name="Barton G.J."/>
            <person name="Westrop G.D."/>
            <person name="Mueller S."/>
            <person name="Dessi D."/>
            <person name="Fiori P.L."/>
            <person name="Ren Q."/>
            <person name="Paulsen I."/>
            <person name="Zhang H."/>
            <person name="Bastida-Corcuera F.D."/>
            <person name="Simoes-Barbosa A."/>
            <person name="Brown M.T."/>
            <person name="Hayes R.D."/>
            <person name="Mukherjee M."/>
            <person name="Okumura C.Y."/>
            <person name="Schneider R."/>
            <person name="Smith A.J."/>
            <person name="Vanacova S."/>
            <person name="Villalvazo M."/>
            <person name="Haas B.J."/>
            <person name="Pertea M."/>
            <person name="Feldblyum T.V."/>
            <person name="Utterback T.R."/>
            <person name="Shu C.L."/>
            <person name="Osoegawa K."/>
            <person name="de Jong P.J."/>
            <person name="Hrdy I."/>
            <person name="Horvathova L."/>
            <person name="Zubacova Z."/>
            <person name="Dolezal P."/>
            <person name="Malik S.B."/>
            <person name="Logsdon J.M. Jr."/>
            <person name="Henze K."/>
            <person name="Gupta A."/>
            <person name="Wang C.C."/>
            <person name="Dunne R.L."/>
            <person name="Upcroft J.A."/>
            <person name="Upcroft P."/>
            <person name="White O."/>
            <person name="Salzberg S.L."/>
            <person name="Tang P."/>
            <person name="Chiu C.-H."/>
            <person name="Lee Y.-S."/>
            <person name="Embley T.M."/>
            <person name="Coombs G.H."/>
            <person name="Mottram J.C."/>
            <person name="Tachezy J."/>
            <person name="Fraser-Liggett C.M."/>
            <person name="Johnson P.J."/>
        </authorList>
    </citation>
    <scope>NUCLEOTIDE SEQUENCE [LARGE SCALE GENOMIC DNA]</scope>
    <source>
        <strain evidence="12">G3</strain>
    </source>
</reference>
<evidence type="ECO:0000256" key="2">
    <source>
        <dbReference type="ARBA" id="ARBA00004922"/>
    </source>
</evidence>
<dbReference type="AlphaFoldDB" id="A2G688"/>
<keyword evidence="5" id="KW-0479">Metal-binding</keyword>